<sequence length="193" mass="20174">MTGLLTDAATVVAAPPQTVPAWGPTLPVYIPVDVDIDAVQDAVATYAVSAPAPVVPGLRQVVHEARDEGINLKVVVVETNPPIDTPLRDIATLVGRDYSDATVLVVSPSYAGTYSPQFDRVTLEAGEDVAKTGDPVVSAQNFLHQLTTPTFPWTAFTMVLLVVVVAAAVGTRVLQRRANSTADAAECAAEANA</sequence>
<dbReference type="RefSeq" id="WP_069391997.1">
    <property type="nucleotide sequence ID" value="NZ_AP022594.1"/>
</dbReference>
<name>A0A7I7SA37_9MYCO</name>
<dbReference type="InterPro" id="IPR046498">
    <property type="entry name" value="Rv1476-like"/>
</dbReference>
<dbReference type="AlphaFoldDB" id="A0A7I7SA37"/>
<reference evidence="1 2" key="1">
    <citation type="submission" date="2017-04" db="EMBL/GenBank/DDBJ databases">
        <title>The new phylogeny of genus Mycobacterium.</title>
        <authorList>
            <person name="Tortoli E."/>
            <person name="Trovato A."/>
            <person name="Cirillo D.M."/>
        </authorList>
    </citation>
    <scope>NUCLEOTIDE SEQUENCE [LARGE SCALE GENOMIC DNA]</scope>
    <source>
        <strain evidence="1 2">KCTC 19819</strain>
    </source>
</reference>
<evidence type="ECO:0000313" key="1">
    <source>
        <dbReference type="EMBL" id="OSC35982.1"/>
    </source>
</evidence>
<keyword evidence="2" id="KW-1185">Reference proteome</keyword>
<accession>A0A7I7SA37</accession>
<comment type="caution">
    <text evidence="1">The sequence shown here is derived from an EMBL/GenBank/DDBJ whole genome shotgun (WGS) entry which is preliminary data.</text>
</comment>
<dbReference type="EMBL" id="NCXO01000001">
    <property type="protein sequence ID" value="OSC35982.1"/>
    <property type="molecule type" value="Genomic_DNA"/>
</dbReference>
<dbReference type="Proteomes" id="UP000193577">
    <property type="component" value="Unassembled WGS sequence"/>
</dbReference>
<evidence type="ECO:0000313" key="2">
    <source>
        <dbReference type="Proteomes" id="UP000193577"/>
    </source>
</evidence>
<dbReference type="OrthoDB" id="4543462at2"/>
<protein>
    <submittedName>
        <fullName evidence="1">Uncharacterized protein</fullName>
    </submittedName>
</protein>
<organism evidence="1 2">
    <name type="scientific">Mycolicibacillus koreensis</name>
    <dbReference type="NCBI Taxonomy" id="1069220"/>
    <lineage>
        <taxon>Bacteria</taxon>
        <taxon>Bacillati</taxon>
        <taxon>Actinomycetota</taxon>
        <taxon>Actinomycetes</taxon>
        <taxon>Mycobacteriales</taxon>
        <taxon>Mycobacteriaceae</taxon>
        <taxon>Mycolicibacillus</taxon>
    </lineage>
</organism>
<proteinExistence type="predicted"/>
<gene>
    <name evidence="1" type="ORF">B8W67_00310</name>
</gene>
<dbReference type="Pfam" id="PF20381">
    <property type="entry name" value="Rv1476"/>
    <property type="match status" value="1"/>
</dbReference>